<sequence length="151" mass="15461">MVKGVLAQGITTSLAAGNKVVTYDDLADAVARVEAVNGRPSVVWASTDMAAALRKEKASGSGEYQGGSPTDSPAATAWGLPILPSAFLPVRTVVVADASRLFVGVRRNAQVKVSEDARFSSDQVGFKLTMRVAGVGVAEAASVQIVKAAAS</sequence>
<protein>
    <recommendedName>
        <fullName evidence="2">Phage capsid-like C-terminal domain-containing protein</fullName>
    </recommendedName>
</protein>
<dbReference type="Pfam" id="PF05065">
    <property type="entry name" value="Phage_capsid"/>
    <property type="match status" value="1"/>
</dbReference>
<dbReference type="EMBL" id="BAAAGU010000004">
    <property type="protein sequence ID" value="GAA0632414.1"/>
    <property type="molecule type" value="Genomic_DNA"/>
</dbReference>
<gene>
    <name evidence="3" type="ORF">GCM10009535_05120</name>
</gene>
<dbReference type="NCBIfam" id="TIGR01554">
    <property type="entry name" value="major_cap_HK97"/>
    <property type="match status" value="1"/>
</dbReference>
<evidence type="ECO:0000313" key="4">
    <source>
        <dbReference type="Proteomes" id="UP001500724"/>
    </source>
</evidence>
<feature type="domain" description="Phage capsid-like C-terminal" evidence="2">
    <location>
        <begin position="2"/>
        <end position="141"/>
    </location>
</feature>
<dbReference type="Proteomes" id="UP001500724">
    <property type="component" value="Unassembled WGS sequence"/>
</dbReference>
<organism evidence="3 4">
    <name type="scientific">Streptomyces thermocarboxydovorans</name>
    <dbReference type="NCBI Taxonomy" id="59298"/>
    <lineage>
        <taxon>Bacteria</taxon>
        <taxon>Bacillati</taxon>
        <taxon>Actinomycetota</taxon>
        <taxon>Actinomycetes</taxon>
        <taxon>Kitasatosporales</taxon>
        <taxon>Streptomycetaceae</taxon>
        <taxon>Streptomyces</taxon>
    </lineage>
</organism>
<dbReference type="InterPro" id="IPR054612">
    <property type="entry name" value="Phage_capsid-like_C"/>
</dbReference>
<accession>A0ABN1H9E3</accession>
<dbReference type="SUPFAM" id="SSF56563">
    <property type="entry name" value="Major capsid protein gp5"/>
    <property type="match status" value="1"/>
</dbReference>
<dbReference type="Gene3D" id="3.30.2320.10">
    <property type="entry name" value="hypothetical protein PF0899 domain"/>
    <property type="match status" value="1"/>
</dbReference>
<reference evidence="3 4" key="1">
    <citation type="journal article" date="2019" name="Int. J. Syst. Evol. Microbiol.">
        <title>The Global Catalogue of Microorganisms (GCM) 10K type strain sequencing project: providing services to taxonomists for standard genome sequencing and annotation.</title>
        <authorList>
            <consortium name="The Broad Institute Genomics Platform"/>
            <consortium name="The Broad Institute Genome Sequencing Center for Infectious Disease"/>
            <person name="Wu L."/>
            <person name="Ma J."/>
        </authorList>
    </citation>
    <scope>NUCLEOTIDE SEQUENCE [LARGE SCALE GENOMIC DNA]</scope>
    <source>
        <strain evidence="3 4">JCM 10367</strain>
    </source>
</reference>
<comment type="caution">
    <text evidence="3">The sequence shown here is derived from an EMBL/GenBank/DDBJ whole genome shotgun (WGS) entry which is preliminary data.</text>
</comment>
<dbReference type="InterPro" id="IPR024455">
    <property type="entry name" value="Phage_capsid"/>
</dbReference>
<evidence type="ECO:0000259" key="2">
    <source>
        <dbReference type="Pfam" id="PF05065"/>
    </source>
</evidence>
<comment type="subcellular location">
    <subcellularLocation>
        <location evidence="1">Virion</location>
    </subcellularLocation>
</comment>
<keyword evidence="4" id="KW-1185">Reference proteome</keyword>
<proteinExistence type="predicted"/>
<name>A0ABN1H9E3_9ACTN</name>
<evidence type="ECO:0000256" key="1">
    <source>
        <dbReference type="ARBA" id="ARBA00004328"/>
    </source>
</evidence>
<evidence type="ECO:0000313" key="3">
    <source>
        <dbReference type="EMBL" id="GAA0632414.1"/>
    </source>
</evidence>